<name>A0A4R0J0T8_9ACTN</name>
<proteinExistence type="inferred from homology"/>
<evidence type="ECO:0000256" key="3">
    <source>
        <dbReference type="ARBA" id="ARBA00022448"/>
    </source>
</evidence>
<dbReference type="RefSeq" id="WP_131518733.1">
    <property type="nucleotide sequence ID" value="NZ_SJKD01000013.1"/>
</dbReference>
<accession>A0A4R0J0T8</accession>
<reference evidence="7 8" key="1">
    <citation type="submission" date="2019-02" db="EMBL/GenBank/DDBJ databases">
        <title>Kribbella capetownensis sp. nov. and Kribbella speibonae sp. nov., isolated from soil.</title>
        <authorList>
            <person name="Curtis S.M."/>
            <person name="Norton I."/>
            <person name="Everest G.J."/>
            <person name="Meyers P.R."/>
        </authorList>
    </citation>
    <scope>NUCLEOTIDE SEQUENCE [LARGE SCALE GENOMIC DNA]</scope>
    <source>
        <strain evidence="7 8">YM53</strain>
    </source>
</reference>
<dbReference type="AlphaFoldDB" id="A0A4R0J0T8"/>
<dbReference type="NCBIfam" id="NF008501">
    <property type="entry name" value="PRK11411.1"/>
    <property type="match status" value="1"/>
</dbReference>
<dbReference type="CDD" id="cd01146">
    <property type="entry name" value="FhuD"/>
    <property type="match status" value="1"/>
</dbReference>
<dbReference type="SUPFAM" id="SSF53807">
    <property type="entry name" value="Helical backbone' metal receptor"/>
    <property type="match status" value="1"/>
</dbReference>
<keyword evidence="3" id="KW-0813">Transport</keyword>
<dbReference type="PANTHER" id="PTHR30532:SF29">
    <property type="entry name" value="FE(3+) DICITRATE-BINDING PERIPLASMIC PROTEIN"/>
    <property type="match status" value="1"/>
</dbReference>
<dbReference type="GO" id="GO:0030288">
    <property type="term" value="C:outer membrane-bounded periplasmic space"/>
    <property type="evidence" value="ECO:0007669"/>
    <property type="project" value="TreeGrafter"/>
</dbReference>
<keyword evidence="4 5" id="KW-0732">Signal</keyword>
<comment type="similarity">
    <text evidence="2">Belongs to the bacterial solute-binding protein 8 family.</text>
</comment>
<evidence type="ECO:0000313" key="7">
    <source>
        <dbReference type="EMBL" id="TCC40033.1"/>
    </source>
</evidence>
<feature type="signal peptide" evidence="5">
    <location>
        <begin position="1"/>
        <end position="21"/>
    </location>
</feature>
<keyword evidence="8" id="KW-1185">Reference proteome</keyword>
<comment type="subcellular location">
    <subcellularLocation>
        <location evidence="1">Cell envelope</location>
    </subcellularLocation>
</comment>
<dbReference type="PROSITE" id="PS51257">
    <property type="entry name" value="PROKAR_LIPOPROTEIN"/>
    <property type="match status" value="1"/>
</dbReference>
<protein>
    <submittedName>
        <fullName evidence="7">Fe(3+)-dicitrate ABC transporter substrate-binding protein FecB</fullName>
    </submittedName>
</protein>
<evidence type="ECO:0000256" key="4">
    <source>
        <dbReference type="ARBA" id="ARBA00022729"/>
    </source>
</evidence>
<dbReference type="GO" id="GO:1901678">
    <property type="term" value="P:iron coordination entity transport"/>
    <property type="evidence" value="ECO:0007669"/>
    <property type="project" value="UniProtKB-ARBA"/>
</dbReference>
<comment type="caution">
    <text evidence="7">The sequence shown here is derived from an EMBL/GenBank/DDBJ whole genome shotgun (WGS) entry which is preliminary data.</text>
</comment>
<dbReference type="OrthoDB" id="9793175at2"/>
<evidence type="ECO:0000256" key="5">
    <source>
        <dbReference type="SAM" id="SignalP"/>
    </source>
</evidence>
<dbReference type="Pfam" id="PF01497">
    <property type="entry name" value="Peripla_BP_2"/>
    <property type="match status" value="1"/>
</dbReference>
<dbReference type="InterPro" id="IPR051313">
    <property type="entry name" value="Bact_iron-sidero_bind"/>
</dbReference>
<evidence type="ECO:0000259" key="6">
    <source>
        <dbReference type="PROSITE" id="PS50983"/>
    </source>
</evidence>
<dbReference type="Gene3D" id="3.40.50.1980">
    <property type="entry name" value="Nitrogenase molybdenum iron protein domain"/>
    <property type="match status" value="2"/>
</dbReference>
<dbReference type="PANTHER" id="PTHR30532">
    <property type="entry name" value="IRON III DICITRATE-BINDING PERIPLASMIC PROTEIN"/>
    <property type="match status" value="1"/>
</dbReference>
<dbReference type="Proteomes" id="UP000293342">
    <property type="component" value="Unassembled WGS sequence"/>
</dbReference>
<evidence type="ECO:0000256" key="2">
    <source>
        <dbReference type="ARBA" id="ARBA00008814"/>
    </source>
</evidence>
<sequence length="341" mass="35963">MVHRSSSLRRVLAAVTLTAAAAAVALTGCGAAASSSTGAAPNADRAAAAEGVSPDVNLEQCGKATRTVKHDLGTTTITGNPVRVVALEYSFVDALVAVGMSPVGVADDDQPKRIIPALRDKVGEYKSVGLRATPNIQVITALKPDLIVADSGRHKAIYAQLSKIAPTIAYASLNGNYQQVLDSEMSTAIAVNKCDEMKTRLAEHAKLMTDLKAKAPEGENRKALFVRASEKGFTGFPPKGYTPGVLSVIGINSSLPDESGDASVSLTLETLVANKPDVMFIAPNDGPTLRDQWTKSPLWKEIPAVKNNATFDVDPNEWSRSRGLIASEVVAQEAVKLLYGK</sequence>
<gene>
    <name evidence="7" type="primary">fecB</name>
    <name evidence="7" type="ORF">E0H75_38845</name>
</gene>
<evidence type="ECO:0000256" key="1">
    <source>
        <dbReference type="ARBA" id="ARBA00004196"/>
    </source>
</evidence>
<dbReference type="PROSITE" id="PS50983">
    <property type="entry name" value="FE_B12_PBP"/>
    <property type="match status" value="1"/>
</dbReference>
<feature type="domain" description="Fe/B12 periplasmic-binding" evidence="6">
    <location>
        <begin position="83"/>
        <end position="341"/>
    </location>
</feature>
<evidence type="ECO:0000313" key="8">
    <source>
        <dbReference type="Proteomes" id="UP000293342"/>
    </source>
</evidence>
<dbReference type="EMBL" id="SJKD01000013">
    <property type="protein sequence ID" value="TCC40033.1"/>
    <property type="molecule type" value="Genomic_DNA"/>
</dbReference>
<organism evidence="7 8">
    <name type="scientific">Kribbella capetownensis</name>
    <dbReference type="NCBI Taxonomy" id="1572659"/>
    <lineage>
        <taxon>Bacteria</taxon>
        <taxon>Bacillati</taxon>
        <taxon>Actinomycetota</taxon>
        <taxon>Actinomycetes</taxon>
        <taxon>Propionibacteriales</taxon>
        <taxon>Kribbellaceae</taxon>
        <taxon>Kribbella</taxon>
    </lineage>
</organism>
<feature type="chain" id="PRO_5038984184" evidence="5">
    <location>
        <begin position="22"/>
        <end position="341"/>
    </location>
</feature>
<dbReference type="InterPro" id="IPR002491">
    <property type="entry name" value="ABC_transptr_periplasmic_BD"/>
</dbReference>